<dbReference type="AlphaFoldDB" id="X0SVM2"/>
<gene>
    <name evidence="2" type="ORF">S01H1_16861</name>
</gene>
<comment type="caution">
    <text evidence="2">The sequence shown here is derived from an EMBL/GenBank/DDBJ whole genome shotgun (WGS) entry which is preliminary data.</text>
</comment>
<feature type="non-terminal residue" evidence="2">
    <location>
        <position position="357"/>
    </location>
</feature>
<dbReference type="EMBL" id="BARS01008901">
    <property type="protein sequence ID" value="GAF67865.1"/>
    <property type="molecule type" value="Genomic_DNA"/>
</dbReference>
<name>X0SVM2_9ZZZZ</name>
<evidence type="ECO:0000313" key="2">
    <source>
        <dbReference type="EMBL" id="GAF67865.1"/>
    </source>
</evidence>
<feature type="domain" description="GH29D-like beta-sandwich" evidence="1">
    <location>
        <begin position="88"/>
        <end position="157"/>
    </location>
</feature>
<reference evidence="2" key="1">
    <citation type="journal article" date="2014" name="Front. Microbiol.">
        <title>High frequency of phylogenetically diverse reductive dehalogenase-homologous genes in deep subseafloor sedimentary metagenomes.</title>
        <authorList>
            <person name="Kawai M."/>
            <person name="Futagami T."/>
            <person name="Toyoda A."/>
            <person name="Takaki Y."/>
            <person name="Nishi S."/>
            <person name="Hori S."/>
            <person name="Arai W."/>
            <person name="Tsubouchi T."/>
            <person name="Morono Y."/>
            <person name="Uchiyama I."/>
            <person name="Ito T."/>
            <person name="Fujiyama A."/>
            <person name="Inagaki F."/>
            <person name="Takami H."/>
        </authorList>
    </citation>
    <scope>NUCLEOTIDE SEQUENCE</scope>
    <source>
        <strain evidence="2">Expedition CK06-06</strain>
    </source>
</reference>
<proteinExistence type="predicted"/>
<dbReference type="Pfam" id="PF13290">
    <property type="entry name" value="CHB_HEX_C_1"/>
    <property type="match status" value="1"/>
</dbReference>
<protein>
    <recommendedName>
        <fullName evidence="1">GH29D-like beta-sandwich domain-containing protein</fullName>
    </recommendedName>
</protein>
<sequence length="357" mass="39339">WADNDTTDIGLHANFKLDADGEEIGLFDTDSITLIDSAAFGDQTTDISYGRYPDASDNLRFLGEPTPAAENNGAYLGEVADTKFSHKRGFYDTPFFVTIATETKDAVIYYTLDGTAPYELIGQGRSGTVYRGIVYTAPIFISKTTPLRAVAIKPGWKPTNMDAQTYIFLEDVIRQSARPAGFPSNWGHTGNGDYEMDPQVVNNSLYSNTIKDDLKSVPTLSLIMDKDDWFGSKGIYINKSQDGTERAASIEFIDPSSGGQFQTNCAIAMQGGVSGGGTSLNRWKTDKLSMRPRFKAYTDDGTPTGGPTKLNYQLFRDSPTEHFDTIVLDAVLNHSWLHPGSDQRNTVKYIQDQYVAD</sequence>
<accession>X0SVM2</accession>
<organism evidence="2">
    <name type="scientific">marine sediment metagenome</name>
    <dbReference type="NCBI Taxonomy" id="412755"/>
    <lineage>
        <taxon>unclassified sequences</taxon>
        <taxon>metagenomes</taxon>
        <taxon>ecological metagenomes</taxon>
    </lineage>
</organism>
<evidence type="ECO:0000259" key="1">
    <source>
        <dbReference type="Pfam" id="PF13290"/>
    </source>
</evidence>
<feature type="non-terminal residue" evidence="2">
    <location>
        <position position="1"/>
    </location>
</feature>
<dbReference type="InterPro" id="IPR059177">
    <property type="entry name" value="GH29D-like_dom"/>
</dbReference>